<dbReference type="InterPro" id="IPR036503">
    <property type="entry name" value="Ald_Fedxn_OxRdtase_N_sf"/>
</dbReference>
<dbReference type="InterPro" id="IPR013984">
    <property type="entry name" value="Ald_Fedxn_OxRdtase_dom2"/>
</dbReference>
<dbReference type="GO" id="GO:0016625">
    <property type="term" value="F:oxidoreductase activity, acting on the aldehyde or oxo group of donors, iron-sulfur protein as acceptor"/>
    <property type="evidence" value="ECO:0007669"/>
    <property type="project" value="InterPro"/>
</dbReference>
<evidence type="ECO:0000259" key="9">
    <source>
        <dbReference type="SMART" id="SM00790"/>
    </source>
</evidence>
<keyword evidence="6" id="KW-0408">Iron</keyword>
<evidence type="ECO:0000256" key="6">
    <source>
        <dbReference type="ARBA" id="ARBA00023004"/>
    </source>
</evidence>
<dbReference type="PANTHER" id="PTHR30038:SF0">
    <property type="entry name" value="TUNGSTEN-CONTAINING ALDEHYDE FERREDOXIN OXIDOREDUCTASE"/>
    <property type="match status" value="1"/>
</dbReference>
<comment type="cofactor">
    <cofactor evidence="1">
        <name>[4Fe-4S] cluster</name>
        <dbReference type="ChEBI" id="CHEBI:49883"/>
    </cofactor>
</comment>
<keyword evidence="3" id="KW-0004">4Fe-4S</keyword>
<evidence type="ECO:0000256" key="1">
    <source>
        <dbReference type="ARBA" id="ARBA00001966"/>
    </source>
</evidence>
<dbReference type="Gene3D" id="1.10.599.10">
    <property type="entry name" value="Aldehyde Ferredoxin Oxidoreductase Protein, subunit A, domain 3"/>
    <property type="match status" value="1"/>
</dbReference>
<sequence length="629" mass="69086">MSKQWHGWAGKVLWVDLSSKSYQTTELPAELAYGYLGQSGVNARLLYDLAPQGMDPFDPKAPLIFGVGPLSGTLAPCSGRFTVTAKSPLTGIFGDSNCGGHWGPELKQAGYDHIIITGQAEHPVYLWLDNDRVTIRDARHLWGKDTWSTDEAIKKELGDNTIQIACIGPAGENRVRFAAIICNLARAAARTGPGAVMGSKNLKAIAVRGNMGTSVAKPAQFREAVARAVEAIRNDPLYEVASTFGTTAITGLAQMLGFLPTRNFQQSTFEEGENLRGEVLLENYITKRKGCFNCPVSCSRFYKVSSGDYAGTLGEGPEYETISAFGSKCGNGNMESILFANTLCNKLGLDTISTGNAVAWAMEGYQRGIIKDSDTGLNQPLHWGSHKLIIELINKIAHREGFGGLLAEGALRAAKKMGGVELVVHSKGMDYPAVDVRGTKGMALSFAVSPRGGDHLKGLPMYEVGPEIYAKDIKELLGINVTPNYWMKYETKPQLMYWHENWHCVVDSLGLCKLEGIAMKPLLPVHFRDLLAFATGWDVDVLELELIGERIWNLERLFNIREGLRRHDDMPPARMFEPIGSGPAEGESLDFARYNQMLDEYYSLRGWDKAGVPTGKKLRELGLHYEGKN</sequence>
<proteinExistence type="inferred from homology"/>
<evidence type="ECO:0000256" key="7">
    <source>
        <dbReference type="ARBA" id="ARBA00023014"/>
    </source>
</evidence>
<dbReference type="EMBL" id="VNHM01000008">
    <property type="protein sequence ID" value="TYO95337.1"/>
    <property type="molecule type" value="Genomic_DNA"/>
</dbReference>
<dbReference type="SUPFAM" id="SSF56228">
    <property type="entry name" value="Aldehyde ferredoxin oxidoreductase, N-terminal domain"/>
    <property type="match status" value="1"/>
</dbReference>
<dbReference type="GO" id="GO:0051539">
    <property type="term" value="F:4 iron, 4 sulfur cluster binding"/>
    <property type="evidence" value="ECO:0007669"/>
    <property type="project" value="UniProtKB-KW"/>
</dbReference>
<dbReference type="InterPro" id="IPR001203">
    <property type="entry name" value="OxRdtase_Ald_Fedxn_C"/>
</dbReference>
<dbReference type="InterPro" id="IPR013985">
    <property type="entry name" value="Ald_Fedxn_OxRdtase_dom3"/>
</dbReference>
<dbReference type="AlphaFoldDB" id="A0A5S4ZRI3"/>
<dbReference type="Proteomes" id="UP000323166">
    <property type="component" value="Unassembled WGS sequence"/>
</dbReference>
<dbReference type="Pfam" id="PF02730">
    <property type="entry name" value="AFOR_N"/>
    <property type="match status" value="1"/>
</dbReference>
<evidence type="ECO:0000256" key="3">
    <source>
        <dbReference type="ARBA" id="ARBA00022485"/>
    </source>
</evidence>
<keyword evidence="7" id="KW-0411">Iron-sulfur</keyword>
<dbReference type="GO" id="GO:0046872">
    <property type="term" value="F:metal ion binding"/>
    <property type="evidence" value="ECO:0007669"/>
    <property type="project" value="UniProtKB-KW"/>
</dbReference>
<dbReference type="Gene3D" id="1.10.569.10">
    <property type="entry name" value="Aldehyde Ferredoxin Oxidoreductase Protein, subunit A, domain 2"/>
    <property type="match status" value="1"/>
</dbReference>
<keyword evidence="5" id="KW-0560">Oxidoreductase</keyword>
<evidence type="ECO:0000313" key="10">
    <source>
        <dbReference type="EMBL" id="TYO95337.1"/>
    </source>
</evidence>
<organism evidence="10 11">
    <name type="scientific">Desulfallas thermosapovorans DSM 6562</name>
    <dbReference type="NCBI Taxonomy" id="1121431"/>
    <lineage>
        <taxon>Bacteria</taxon>
        <taxon>Bacillati</taxon>
        <taxon>Bacillota</taxon>
        <taxon>Clostridia</taxon>
        <taxon>Eubacteriales</taxon>
        <taxon>Desulfallaceae</taxon>
        <taxon>Desulfallas</taxon>
    </lineage>
</organism>
<dbReference type="PANTHER" id="PTHR30038">
    <property type="entry name" value="ALDEHYDE FERREDOXIN OXIDOREDUCTASE"/>
    <property type="match status" value="1"/>
</dbReference>
<dbReference type="InterPro" id="IPR051919">
    <property type="entry name" value="W-dependent_AOR"/>
</dbReference>
<dbReference type="InterPro" id="IPR036021">
    <property type="entry name" value="Tungsten_al_ferr_oxy-like_C"/>
</dbReference>
<protein>
    <submittedName>
        <fullName evidence="10">Aldehyde:ferredoxin oxidoreductase</fullName>
    </submittedName>
</protein>
<evidence type="ECO:0000313" key="11">
    <source>
        <dbReference type="Proteomes" id="UP000323166"/>
    </source>
</evidence>
<keyword evidence="11" id="KW-1185">Reference proteome</keyword>
<evidence type="ECO:0000256" key="5">
    <source>
        <dbReference type="ARBA" id="ARBA00023002"/>
    </source>
</evidence>
<reference evidence="10 11" key="1">
    <citation type="submission" date="2019-07" db="EMBL/GenBank/DDBJ databases">
        <title>Genomic Encyclopedia of Type Strains, Phase I: the one thousand microbial genomes (KMG-I) project.</title>
        <authorList>
            <person name="Kyrpides N."/>
        </authorList>
    </citation>
    <scope>NUCLEOTIDE SEQUENCE [LARGE SCALE GENOMIC DNA]</scope>
    <source>
        <strain evidence="10 11">DSM 6562</strain>
    </source>
</reference>
<evidence type="ECO:0000256" key="2">
    <source>
        <dbReference type="ARBA" id="ARBA00011032"/>
    </source>
</evidence>
<evidence type="ECO:0000256" key="8">
    <source>
        <dbReference type="ARBA" id="ARBA00049934"/>
    </source>
</evidence>
<dbReference type="Pfam" id="PF01314">
    <property type="entry name" value="AFOR_C"/>
    <property type="match status" value="1"/>
</dbReference>
<dbReference type="Gene3D" id="3.60.9.10">
    <property type="entry name" value="Aldehyde ferredoxin oxidoreductase, N-terminal domain"/>
    <property type="match status" value="1"/>
</dbReference>
<dbReference type="InterPro" id="IPR013983">
    <property type="entry name" value="Ald_Fedxn_OxRdtase_N"/>
</dbReference>
<name>A0A5S4ZRI3_9FIRM</name>
<evidence type="ECO:0000256" key="4">
    <source>
        <dbReference type="ARBA" id="ARBA00022723"/>
    </source>
</evidence>
<dbReference type="SUPFAM" id="SSF48310">
    <property type="entry name" value="Aldehyde ferredoxin oxidoreductase, C-terminal domains"/>
    <property type="match status" value="1"/>
</dbReference>
<gene>
    <name evidence="10" type="ORF">LX24_01688</name>
</gene>
<keyword evidence="4" id="KW-0479">Metal-binding</keyword>
<comment type="cofactor">
    <cofactor evidence="8">
        <name>tungstopterin</name>
        <dbReference type="ChEBI" id="CHEBI:30402"/>
    </cofactor>
</comment>
<dbReference type="RefSeq" id="WP_166511692.1">
    <property type="nucleotide sequence ID" value="NZ_VNHM01000008.1"/>
</dbReference>
<comment type="caution">
    <text evidence="10">The sequence shown here is derived from an EMBL/GenBank/DDBJ whole genome shotgun (WGS) entry which is preliminary data.</text>
</comment>
<dbReference type="GO" id="GO:0009055">
    <property type="term" value="F:electron transfer activity"/>
    <property type="evidence" value="ECO:0007669"/>
    <property type="project" value="InterPro"/>
</dbReference>
<comment type="similarity">
    <text evidence="2">Belongs to the AOR/FOR family.</text>
</comment>
<dbReference type="SMART" id="SM00790">
    <property type="entry name" value="AFOR_N"/>
    <property type="match status" value="1"/>
</dbReference>
<feature type="domain" description="Aldehyde ferredoxin oxidoreductase N-terminal" evidence="9">
    <location>
        <begin position="8"/>
        <end position="211"/>
    </location>
</feature>
<accession>A0A5S4ZRI3</accession>